<dbReference type="CDD" id="cd00580">
    <property type="entry name" value="CHMI"/>
    <property type="match status" value="1"/>
</dbReference>
<dbReference type="PANTHER" id="PTHR37950:SF1">
    <property type="entry name" value="4-HYDROXYPHENYLACETATE CATABOLISM PROTEIN"/>
    <property type="match status" value="1"/>
</dbReference>
<dbReference type="SUPFAM" id="SSF55331">
    <property type="entry name" value="Tautomerase/MIF"/>
    <property type="match status" value="1"/>
</dbReference>
<name>A0ABS5LCK9_9BACI</name>
<dbReference type="InterPro" id="IPR014347">
    <property type="entry name" value="Tautomerase/MIF_sf"/>
</dbReference>
<dbReference type="Pfam" id="PF02962">
    <property type="entry name" value="CHMI"/>
    <property type="match status" value="1"/>
</dbReference>
<dbReference type="RefSeq" id="WP_211557254.1">
    <property type="nucleotide sequence ID" value="NZ_JAGVRK010000001.1"/>
</dbReference>
<reference evidence="1 2" key="1">
    <citation type="submission" date="2021-04" db="EMBL/GenBank/DDBJ databases">
        <title>Metabacillus sp. strain KIGAM252 whole genome sequence.</title>
        <authorList>
            <person name="Seo M.-J."/>
            <person name="Cho E.-S."/>
            <person name="Hwang C.Y."/>
            <person name="Yoon D.J."/>
        </authorList>
    </citation>
    <scope>NUCLEOTIDE SEQUENCE [LARGE SCALE GENOMIC DNA]</scope>
    <source>
        <strain evidence="1 2">KIGAM252</strain>
    </source>
</reference>
<gene>
    <name evidence="1" type="ORF">J9317_06745</name>
</gene>
<keyword evidence="2" id="KW-1185">Reference proteome</keyword>
<dbReference type="InterPro" id="IPR004220">
    <property type="entry name" value="5-COMe_2-OHmuconate_Isoase"/>
</dbReference>
<evidence type="ECO:0000313" key="2">
    <source>
        <dbReference type="Proteomes" id="UP000682403"/>
    </source>
</evidence>
<proteinExistence type="predicted"/>
<organism evidence="1 2">
    <name type="scientific">Metabacillus flavus</name>
    <dbReference type="NCBI Taxonomy" id="2823519"/>
    <lineage>
        <taxon>Bacteria</taxon>
        <taxon>Bacillati</taxon>
        <taxon>Bacillota</taxon>
        <taxon>Bacilli</taxon>
        <taxon>Bacillales</taxon>
        <taxon>Bacillaceae</taxon>
        <taxon>Metabacillus</taxon>
    </lineage>
</organism>
<dbReference type="PANTHER" id="PTHR37950">
    <property type="entry name" value="4-HYDROXYPHENYLACETATE CATABOLISM PROTEIN"/>
    <property type="match status" value="1"/>
</dbReference>
<dbReference type="Proteomes" id="UP000682403">
    <property type="component" value="Unassembled WGS sequence"/>
</dbReference>
<comment type="caution">
    <text evidence="1">The sequence shown here is derived from an EMBL/GenBank/DDBJ whole genome shotgun (WGS) entry which is preliminary data.</text>
</comment>
<protein>
    <submittedName>
        <fullName evidence="1">5-carboxymethyl-2-hydroxymuconate Delta-isomerase</fullName>
    </submittedName>
</protein>
<evidence type="ECO:0000313" key="1">
    <source>
        <dbReference type="EMBL" id="MBS2968456.1"/>
    </source>
</evidence>
<sequence>MPHIVVEYTKNIKDQADIPELLKKINGILLSRSDLFPKGGIRSRAIELQDYFIADGQEDDAFVHISMKIGAGRSEEDKKDVCDELFEMAKHHFQMLFSSRYLALSMELAEFSEAGTYKHNNIHERFKKAPR</sequence>
<dbReference type="EMBL" id="JAGVRK010000001">
    <property type="protein sequence ID" value="MBS2968456.1"/>
    <property type="molecule type" value="Genomic_DNA"/>
</dbReference>
<dbReference type="Gene3D" id="3.30.429.10">
    <property type="entry name" value="Macrophage Migration Inhibitory Factor"/>
    <property type="match status" value="1"/>
</dbReference>
<accession>A0ABS5LCK9</accession>